<gene>
    <name evidence="1" type="ORF">B5C34_05255</name>
</gene>
<keyword evidence="1" id="KW-0378">Hydrolase</keyword>
<name>A0A219B549_9SPHN</name>
<evidence type="ECO:0000313" key="1">
    <source>
        <dbReference type="EMBL" id="OWV32919.1"/>
    </source>
</evidence>
<dbReference type="AlphaFoldDB" id="A0A219B549"/>
<keyword evidence="1" id="KW-0645">Protease</keyword>
<keyword evidence="2" id="KW-1185">Reference proteome</keyword>
<dbReference type="PANTHER" id="PTHR35984:SF1">
    <property type="entry name" value="PERIPLASMIC SERINE PROTEASE"/>
    <property type="match status" value="1"/>
</dbReference>
<comment type="caution">
    <text evidence="1">The sequence shown here is derived from an EMBL/GenBank/DDBJ whole genome shotgun (WGS) entry which is preliminary data.</text>
</comment>
<evidence type="ECO:0000313" key="2">
    <source>
        <dbReference type="Proteomes" id="UP000198462"/>
    </source>
</evidence>
<dbReference type="GO" id="GO:0006508">
    <property type="term" value="P:proteolysis"/>
    <property type="evidence" value="ECO:0007669"/>
    <property type="project" value="UniProtKB-KW"/>
</dbReference>
<proteinExistence type="predicted"/>
<reference evidence="2" key="1">
    <citation type="submission" date="2017-05" db="EMBL/GenBank/DDBJ databases">
        <authorList>
            <person name="Lin X."/>
        </authorList>
    </citation>
    <scope>NUCLEOTIDE SEQUENCE [LARGE SCALE GENOMIC DNA]</scope>
    <source>
        <strain evidence="2">JLT2012</strain>
    </source>
</reference>
<dbReference type="InterPro" id="IPR029045">
    <property type="entry name" value="ClpP/crotonase-like_dom_sf"/>
</dbReference>
<sequence>MPNWHNVLEEIEYTRTDLVSRAQGALDQVRRKHLSNLAELTSRNTIAYYSSFLSKPNVDGIDITEDDKNAFMTCIHEMDRSRGLDLILHTPGGSIAAAESLVQYLRDMFGNNVRAIVPQISMSAGTMIALSCKSVLMGKQSSLGPIDPHLGGIPADVVVTEFKRALKEITDDPRRAPVWSPILGRYTPSFLTQCEYAVEWSKTFVKEALEINMLSSFEDKSSRASSIVDNLSSADHHKGHDRHIHIDRLRDLGVTVEALEDNQKLQDYVLTVHHCFVHTMTNTPCIKIIENQDGRAFVRNLSQSDVV</sequence>
<dbReference type="Proteomes" id="UP000198462">
    <property type="component" value="Unassembled WGS sequence"/>
</dbReference>
<dbReference type="InterPro" id="IPR002825">
    <property type="entry name" value="Pept_S49_ser-pept_pro"/>
</dbReference>
<dbReference type="Gene3D" id="3.90.226.10">
    <property type="entry name" value="2-enoyl-CoA Hydratase, Chain A, domain 1"/>
    <property type="match status" value="1"/>
</dbReference>
<organism evidence="1 2">
    <name type="scientific">Pacificimonas flava</name>
    <dbReference type="NCBI Taxonomy" id="1234595"/>
    <lineage>
        <taxon>Bacteria</taxon>
        <taxon>Pseudomonadati</taxon>
        <taxon>Pseudomonadota</taxon>
        <taxon>Alphaproteobacteria</taxon>
        <taxon>Sphingomonadales</taxon>
        <taxon>Sphingosinicellaceae</taxon>
        <taxon>Pacificimonas</taxon>
    </lineage>
</organism>
<dbReference type="Pfam" id="PF01972">
    <property type="entry name" value="SDH_protease"/>
    <property type="match status" value="1"/>
</dbReference>
<accession>A0A219B549</accession>
<dbReference type="GO" id="GO:0016020">
    <property type="term" value="C:membrane"/>
    <property type="evidence" value="ECO:0007669"/>
    <property type="project" value="InterPro"/>
</dbReference>
<dbReference type="SUPFAM" id="SSF52096">
    <property type="entry name" value="ClpP/crotonase"/>
    <property type="match status" value="1"/>
</dbReference>
<dbReference type="GO" id="GO:0008233">
    <property type="term" value="F:peptidase activity"/>
    <property type="evidence" value="ECO:0007669"/>
    <property type="project" value="UniProtKB-KW"/>
</dbReference>
<dbReference type="PANTHER" id="PTHR35984">
    <property type="entry name" value="PERIPLASMIC SERINE PROTEASE"/>
    <property type="match status" value="1"/>
</dbReference>
<dbReference type="RefSeq" id="WP_088711708.1">
    <property type="nucleotide sequence ID" value="NZ_NFZT01000001.1"/>
</dbReference>
<protein>
    <submittedName>
        <fullName evidence="1">Serine protease</fullName>
    </submittedName>
</protein>
<dbReference type="OrthoDB" id="9806253at2"/>
<dbReference type="EMBL" id="NFZT01000001">
    <property type="protein sequence ID" value="OWV32919.1"/>
    <property type="molecule type" value="Genomic_DNA"/>
</dbReference>